<dbReference type="GO" id="GO:0016491">
    <property type="term" value="F:oxidoreductase activity"/>
    <property type="evidence" value="ECO:0007669"/>
    <property type="project" value="UniProtKB-KW"/>
</dbReference>
<comment type="similarity">
    <text evidence="1">Belongs to the NmrA-type oxidoreductase family.</text>
</comment>
<reference evidence="5" key="1">
    <citation type="submission" date="2016-12" db="EMBL/GenBank/DDBJ databases">
        <title>The genomes of Aspergillus section Nigri reveals drivers in fungal speciation.</title>
        <authorList>
            <consortium name="DOE Joint Genome Institute"/>
            <person name="Vesth T.C."/>
            <person name="Nybo J."/>
            <person name="Theobald S."/>
            <person name="Brandl J."/>
            <person name="Frisvad J.C."/>
            <person name="Nielsen K.F."/>
            <person name="Lyhne E.K."/>
            <person name="Kogle M.E."/>
            <person name="Kuo A."/>
            <person name="Riley R."/>
            <person name="Clum A."/>
            <person name="Nolan M."/>
            <person name="Lipzen A."/>
            <person name="Salamov A."/>
            <person name="Henrissat B."/>
            <person name="Wiebenga A."/>
            <person name="De vries R.P."/>
            <person name="Grigoriev I.V."/>
            <person name="Mortensen U.H."/>
            <person name="Andersen M.R."/>
            <person name="Baker S.E."/>
        </authorList>
    </citation>
    <scope>NUCLEOTIDE SEQUENCE</scope>
    <source>
        <strain evidence="5">IBT 28561</strain>
    </source>
</reference>
<keyword evidence="3" id="KW-0560">Oxidoreductase</keyword>
<keyword evidence="6" id="KW-1185">Reference proteome</keyword>
<dbReference type="PANTHER" id="PTHR42748:SF30">
    <property type="entry name" value="NMRA-LIKE DOMAIN-CONTAINING PROTEIN"/>
    <property type="match status" value="1"/>
</dbReference>
<feature type="domain" description="NmrA-like" evidence="4">
    <location>
        <begin position="6"/>
        <end position="267"/>
    </location>
</feature>
<dbReference type="InterPro" id="IPR051164">
    <property type="entry name" value="NmrA-like_oxidored"/>
</dbReference>
<dbReference type="Gene3D" id="3.40.50.720">
    <property type="entry name" value="NAD(P)-binding Rossmann-like Domain"/>
    <property type="match status" value="1"/>
</dbReference>
<keyword evidence="2" id="KW-0521">NADP</keyword>
<proteinExistence type="inferred from homology"/>
<name>A0A2I1CUA3_ASPC2</name>
<dbReference type="OrthoDB" id="300709at2759"/>
<protein>
    <submittedName>
        <fullName evidence="5">NmrA-like family protein</fullName>
    </submittedName>
</protein>
<dbReference type="Pfam" id="PF05368">
    <property type="entry name" value="NmrA"/>
    <property type="match status" value="1"/>
</dbReference>
<comment type="caution">
    <text evidence="5">The sequence shown here is derived from an EMBL/GenBank/DDBJ whole genome shotgun (WGS) entry which is preliminary data.</text>
</comment>
<gene>
    <name evidence="5" type="ORF">P168DRAFT_299489</name>
</gene>
<accession>A0A2I1CUA3</accession>
<evidence type="ECO:0000256" key="3">
    <source>
        <dbReference type="ARBA" id="ARBA00023002"/>
    </source>
</evidence>
<evidence type="ECO:0000313" key="5">
    <source>
        <dbReference type="EMBL" id="PKY01194.1"/>
    </source>
</evidence>
<organism evidence="5 6">
    <name type="scientific">Aspergillus campestris (strain IBT 28561)</name>
    <dbReference type="NCBI Taxonomy" id="1392248"/>
    <lineage>
        <taxon>Eukaryota</taxon>
        <taxon>Fungi</taxon>
        <taxon>Dikarya</taxon>
        <taxon>Ascomycota</taxon>
        <taxon>Pezizomycotina</taxon>
        <taxon>Eurotiomycetes</taxon>
        <taxon>Eurotiomycetidae</taxon>
        <taxon>Eurotiales</taxon>
        <taxon>Aspergillaceae</taxon>
        <taxon>Aspergillus</taxon>
        <taxon>Aspergillus subgen. Circumdati</taxon>
    </lineage>
</organism>
<dbReference type="InterPro" id="IPR008030">
    <property type="entry name" value="NmrA-like"/>
</dbReference>
<dbReference type="GO" id="GO:0005634">
    <property type="term" value="C:nucleus"/>
    <property type="evidence" value="ECO:0007669"/>
    <property type="project" value="TreeGrafter"/>
</dbReference>
<evidence type="ECO:0000259" key="4">
    <source>
        <dbReference type="Pfam" id="PF05368"/>
    </source>
</evidence>
<dbReference type="EMBL" id="MSFM01000012">
    <property type="protein sequence ID" value="PKY01194.1"/>
    <property type="molecule type" value="Genomic_DNA"/>
</dbReference>
<dbReference type="GeneID" id="36545872"/>
<dbReference type="PANTHER" id="PTHR42748">
    <property type="entry name" value="NITROGEN METABOLITE REPRESSION PROTEIN NMRA FAMILY MEMBER"/>
    <property type="match status" value="1"/>
</dbReference>
<dbReference type="VEuPathDB" id="FungiDB:P168DRAFT_299489"/>
<evidence type="ECO:0000313" key="6">
    <source>
        <dbReference type="Proteomes" id="UP000234254"/>
    </source>
</evidence>
<evidence type="ECO:0000256" key="1">
    <source>
        <dbReference type="ARBA" id="ARBA00006328"/>
    </source>
</evidence>
<sequence>MTRSPKIVTIFGATGTQGGSVSQSLLQNKDFQVRAISRDPESPRAQELERLGATIVKANGWDKDEIADAFKGSWAAFVNTNSDDPMFLDKQGPMESDLGKTIVDGLITAGVKNLVYSSFVSASEFTDGAIPMKTMDEKNRIEKYAVASGHFSTVGSIHAGWYMENYLNKEVAQVMGGFPFYADEEGYKTLYMPLWGKTRNTGIPWICIREDFGDLVHGMLLEPEKYHQRPVPAISEILSWDEFARVFEKVTGEKARYVPIPAGETLAPGVSELDDHRELFRFGQTTDGKYFGDVPGTTDIAATLKRAATLARGKSGSEAHLTTAEKWFRSNYKAKA</sequence>
<dbReference type="CDD" id="cd05251">
    <property type="entry name" value="NmrA_like_SDR_a"/>
    <property type="match status" value="1"/>
</dbReference>
<dbReference type="Gene3D" id="3.90.25.10">
    <property type="entry name" value="UDP-galactose 4-epimerase, domain 1"/>
    <property type="match status" value="1"/>
</dbReference>
<evidence type="ECO:0000256" key="2">
    <source>
        <dbReference type="ARBA" id="ARBA00022857"/>
    </source>
</evidence>
<dbReference type="RefSeq" id="XP_024689788.1">
    <property type="nucleotide sequence ID" value="XM_024838348.1"/>
</dbReference>
<dbReference type="SUPFAM" id="SSF51735">
    <property type="entry name" value="NAD(P)-binding Rossmann-fold domains"/>
    <property type="match status" value="1"/>
</dbReference>
<dbReference type="InterPro" id="IPR036291">
    <property type="entry name" value="NAD(P)-bd_dom_sf"/>
</dbReference>
<dbReference type="AlphaFoldDB" id="A0A2I1CUA3"/>
<dbReference type="Proteomes" id="UP000234254">
    <property type="component" value="Unassembled WGS sequence"/>
</dbReference>